<evidence type="ECO:0000313" key="3">
    <source>
        <dbReference type="Proteomes" id="UP000019050"/>
    </source>
</evidence>
<dbReference type="AlphaFoldDB" id="W1Q3C0"/>
<gene>
    <name evidence="2" type="ORF">GCWU000182_001127</name>
</gene>
<organism evidence="2 3">
    <name type="scientific">Abiotrophia defectiva ATCC 49176</name>
    <dbReference type="NCBI Taxonomy" id="592010"/>
    <lineage>
        <taxon>Bacteria</taxon>
        <taxon>Bacillati</taxon>
        <taxon>Bacillota</taxon>
        <taxon>Bacilli</taxon>
        <taxon>Lactobacillales</taxon>
        <taxon>Aerococcaceae</taxon>
        <taxon>Abiotrophia</taxon>
    </lineage>
</organism>
<comment type="caution">
    <text evidence="2">The sequence shown here is derived from an EMBL/GenBank/DDBJ whole genome shotgun (WGS) entry which is preliminary data.</text>
</comment>
<feature type="region of interest" description="Disordered" evidence="1">
    <location>
        <begin position="21"/>
        <end position="50"/>
    </location>
</feature>
<dbReference type="Proteomes" id="UP000019050">
    <property type="component" value="Unassembled WGS sequence"/>
</dbReference>
<reference evidence="2" key="1">
    <citation type="submission" date="2013-06" db="EMBL/GenBank/DDBJ databases">
        <authorList>
            <person name="Weinstock G."/>
            <person name="Sodergren E."/>
            <person name="Clifton S."/>
            <person name="Fulton L."/>
            <person name="Fulton B."/>
            <person name="Courtney L."/>
            <person name="Fronick C."/>
            <person name="Harrison M."/>
            <person name="Strong C."/>
            <person name="Farmer C."/>
            <person name="Delahaunty K."/>
            <person name="Markovic C."/>
            <person name="Hall O."/>
            <person name="Minx P."/>
            <person name="Tomlinson C."/>
            <person name="Mitreva M."/>
            <person name="Nelson J."/>
            <person name="Hou S."/>
            <person name="Wollam A."/>
            <person name="Pepin K.H."/>
            <person name="Johnson M."/>
            <person name="Bhonagiri V."/>
            <person name="Nash W.E."/>
            <person name="Warren W."/>
            <person name="Chinwalla A."/>
            <person name="Mardis E.R."/>
            <person name="Wilson R.K."/>
        </authorList>
    </citation>
    <scope>NUCLEOTIDE SEQUENCE [LARGE SCALE GENOMIC DNA]</scope>
    <source>
        <strain evidence="2">ATCC 49176</strain>
    </source>
</reference>
<protein>
    <submittedName>
        <fullName evidence="2">Uncharacterized protein</fullName>
    </submittedName>
</protein>
<name>W1Q3C0_ABIDE</name>
<accession>W1Q3C0</accession>
<proteinExistence type="predicted"/>
<dbReference type="STRING" id="592010.GCWU000182_001127"/>
<evidence type="ECO:0000256" key="1">
    <source>
        <dbReference type="SAM" id="MobiDB-lite"/>
    </source>
</evidence>
<dbReference type="HOGENOM" id="CLU_3113295_0_0_9"/>
<evidence type="ECO:0000313" key="2">
    <source>
        <dbReference type="EMBL" id="ESK65652.1"/>
    </source>
</evidence>
<sequence length="50" mass="5633">MAETETEAPNSRELVVHSGEWTTSSLGKGRNRVKNPEKMRASGPLWRVDH</sequence>
<keyword evidence="3" id="KW-1185">Reference proteome</keyword>
<dbReference type="EMBL" id="ACIN03000007">
    <property type="protein sequence ID" value="ESK65652.1"/>
    <property type="molecule type" value="Genomic_DNA"/>
</dbReference>